<sequence length="1235" mass="140845">MFGDLFEEDNEAFLGGGSKTQKGKDSKEDQVEQPPPPRGPVNLSGLKNQGGTCYLNSLLQTLLFTPEFREALFNLGQEELGCLADRNKPGAKVRVIPLELQRLFAQLLLVDQQAASTIDLTDSFGWTSKEESNQHDVQELNRILFSALECSLISTLGHDLINKLYHGIVVNQISCKECGNLSERQEDFLDLTVAVKGVHSLEEALYSMFVEEELFDGNNRYRCSGCNNLVRATKSAKLRHLPPFLTVSLLRFNFDFAKCERYKETGKYTFPLKINLKPFSEQADQAIADYDYELFSVIIHKGGCYGGHYHVYIRDVDELGNWQSPGEEKPKPKMSLKEMKINGLLDLDDPLSIIKTILAKEEGSGVRTDQLGQKLLEQVGISWNKKYRKRYGSIWKFIQQNSDVFYMDSDGSTVHLKCNKKPGLDSDDQTLLSSELLTCTNMSCEGQWFDFNDSIVLPIQIKDIQKQFEGKESAYMLFYRKSCLKRPSDARKNPKFKVPAHLIEETEQENMKLQKLRADFDLAKNLIEIHVHQGSKYHFFNGALHPFDQITSILNLHFDKRKTVRDLREVIYQQLGSKDDGSELTFAKRLPAGLHLYDHLTDDNESINNVGIKQGSDLFLWNGKEVNGVTLKTGIEFEPVLLNIICLNESKEITGGATEFKETQQCFARDTLLHDACEAVIQVEFSKEFNIYHQRKGQKFHSNNWTKYSATDFLKTISDLSLEDGDSILVVNPHNSDSCLLKQSGNELTLVLESEWLEVEYFPNRKSSQNEKKTVKVPADERMLLSEIKLKAIEELELEICLESKSCLRQIDRNGKLLPPVCGDATVNEAGVKLKSTLALCPGCAPTSTQIFLYYIVGADPQTEMEIVVEESTTVKECLKMLLDLTGLKGDCWHLRKVDWCYEVGEPLKQEDAVLKDVNILSGDTLVIAEGKLPPKGFLKLPVWIYPMQSYYSMVDQDYQTDEISYQISKLNISVSDVCEGELQYSGEMEISNEATVEDLKIQAMTLPYLHNISVPSAEFLRAWILEKKRPTKILKGNHNRLKKLNIESGSDICIQLLKKEENLGSKELLLKVQMSVPGEKQYYPAEDLIWDTTKECTALALRQRIASHFSLSLDQIDIAKYFPEKFEWMVVSSWTQQVTKRKKRKNKQCLQESPFYLKDGDIIGVKNLLVDSNKEFSTWKDDFGKEKIKQDKEDKKKRGQRVHFENEKTCTEKKPYSRCRKPEATLSINVGVFR</sequence>
<dbReference type="InterPro" id="IPR001394">
    <property type="entry name" value="Peptidase_C19_UCH"/>
</dbReference>
<dbReference type="PROSITE" id="PS00972">
    <property type="entry name" value="USP_1"/>
    <property type="match status" value="1"/>
</dbReference>
<dbReference type="RefSeq" id="XP_028663341.1">
    <property type="nucleotide sequence ID" value="XM_028807508.2"/>
</dbReference>
<reference evidence="3" key="1">
    <citation type="submission" date="2021-06" db="EMBL/GenBank/DDBJ databases">
        <authorList>
            <consortium name="Wellcome Sanger Institute Data Sharing"/>
        </authorList>
    </citation>
    <scope>NUCLEOTIDE SEQUENCE [LARGE SCALE GENOMIC DNA]</scope>
</reference>
<evidence type="ECO:0000313" key="3">
    <source>
        <dbReference type="Ensembl" id="ENSECRP00000010342.1"/>
    </source>
</evidence>
<dbReference type="InterPro" id="IPR028889">
    <property type="entry name" value="USP"/>
</dbReference>
<gene>
    <name evidence="3" type="primary">USP40</name>
</gene>
<dbReference type="OrthoDB" id="289038at2759"/>
<dbReference type="FunFam" id="3.90.70.10:FF:000043">
    <property type="entry name" value="Ubiquitin carboxyl-terminal hydrolase 40"/>
    <property type="match status" value="1"/>
</dbReference>
<dbReference type="AlphaFoldDB" id="A0A8C4S322"/>
<dbReference type="GO" id="GO:0016579">
    <property type="term" value="P:protein deubiquitination"/>
    <property type="evidence" value="ECO:0007669"/>
    <property type="project" value="InterPro"/>
</dbReference>
<dbReference type="PANTHER" id="PTHR24006:SF842">
    <property type="entry name" value="UBIQUITIN CARBOXYL-TERMINAL HYDROLASE 40"/>
    <property type="match status" value="1"/>
</dbReference>
<dbReference type="GO" id="GO:0004843">
    <property type="term" value="F:cysteine-type deubiquitinase activity"/>
    <property type="evidence" value="ECO:0007669"/>
    <property type="project" value="InterPro"/>
</dbReference>
<dbReference type="GO" id="GO:0005829">
    <property type="term" value="C:cytosol"/>
    <property type="evidence" value="ECO:0007669"/>
    <property type="project" value="TreeGrafter"/>
</dbReference>
<evidence type="ECO:0000256" key="1">
    <source>
        <dbReference type="SAM" id="MobiDB-lite"/>
    </source>
</evidence>
<dbReference type="InterPro" id="IPR038765">
    <property type="entry name" value="Papain-like_cys_pep_sf"/>
</dbReference>
<dbReference type="InterPro" id="IPR018200">
    <property type="entry name" value="USP_CS"/>
</dbReference>
<reference evidence="3" key="2">
    <citation type="submission" date="2025-08" db="UniProtKB">
        <authorList>
            <consortium name="Ensembl"/>
        </authorList>
    </citation>
    <scope>IDENTIFICATION</scope>
</reference>
<dbReference type="Gene3D" id="3.90.70.10">
    <property type="entry name" value="Cysteine proteinases"/>
    <property type="match status" value="1"/>
</dbReference>
<reference evidence="3" key="3">
    <citation type="submission" date="2025-09" db="UniProtKB">
        <authorList>
            <consortium name="Ensembl"/>
        </authorList>
    </citation>
    <scope>IDENTIFICATION</scope>
</reference>
<accession>A0A8C4S322</accession>
<dbReference type="GeneTree" id="ENSGT00940000157267"/>
<dbReference type="PROSITE" id="PS50235">
    <property type="entry name" value="USP_3"/>
    <property type="match status" value="1"/>
</dbReference>
<dbReference type="InterPro" id="IPR050164">
    <property type="entry name" value="Peptidase_C19"/>
</dbReference>
<dbReference type="PANTHER" id="PTHR24006">
    <property type="entry name" value="UBIQUITIN CARBOXYL-TERMINAL HYDROLASE"/>
    <property type="match status" value="1"/>
</dbReference>
<proteinExistence type="predicted"/>
<dbReference type="Pfam" id="PF25822">
    <property type="entry name" value="UBL_USP40"/>
    <property type="match status" value="1"/>
</dbReference>
<keyword evidence="4" id="KW-1185">Reference proteome</keyword>
<dbReference type="PROSITE" id="PS00973">
    <property type="entry name" value="USP_2"/>
    <property type="match status" value="1"/>
</dbReference>
<dbReference type="Proteomes" id="UP000694620">
    <property type="component" value="Chromosome 8"/>
</dbReference>
<name>A0A8C4S322_ERPCA</name>
<organism evidence="3 4">
    <name type="scientific">Erpetoichthys calabaricus</name>
    <name type="common">Rope fish</name>
    <name type="synonym">Calamoichthys calabaricus</name>
    <dbReference type="NCBI Taxonomy" id="27687"/>
    <lineage>
        <taxon>Eukaryota</taxon>
        <taxon>Metazoa</taxon>
        <taxon>Chordata</taxon>
        <taxon>Craniata</taxon>
        <taxon>Vertebrata</taxon>
        <taxon>Euteleostomi</taxon>
        <taxon>Actinopterygii</taxon>
        <taxon>Polypteriformes</taxon>
        <taxon>Polypteridae</taxon>
        <taxon>Erpetoichthys</taxon>
    </lineage>
</organism>
<dbReference type="Pfam" id="PF00443">
    <property type="entry name" value="UCH"/>
    <property type="match status" value="1"/>
</dbReference>
<dbReference type="Ensembl" id="ENSECRT00000010512.1">
    <property type="protein sequence ID" value="ENSECRP00000010342.1"/>
    <property type="gene ID" value="ENSECRG00000006897.1"/>
</dbReference>
<dbReference type="SUPFAM" id="SSF54001">
    <property type="entry name" value="Cysteine proteinases"/>
    <property type="match status" value="1"/>
</dbReference>
<feature type="compositionally biased region" description="Acidic residues" evidence="1">
    <location>
        <begin position="1"/>
        <end position="11"/>
    </location>
</feature>
<dbReference type="GO" id="GO:0005634">
    <property type="term" value="C:nucleus"/>
    <property type="evidence" value="ECO:0007669"/>
    <property type="project" value="TreeGrafter"/>
</dbReference>
<feature type="region of interest" description="Disordered" evidence="1">
    <location>
        <begin position="1"/>
        <end position="46"/>
    </location>
</feature>
<evidence type="ECO:0000259" key="2">
    <source>
        <dbReference type="PROSITE" id="PS50235"/>
    </source>
</evidence>
<protein>
    <submittedName>
        <fullName evidence="3">Ubiquitin specific peptidase 40</fullName>
    </submittedName>
</protein>
<dbReference type="GeneID" id="114656095"/>
<feature type="domain" description="USP" evidence="2">
    <location>
        <begin position="44"/>
        <end position="482"/>
    </location>
</feature>
<dbReference type="InterPro" id="IPR057763">
    <property type="entry name" value="UBL_USP40"/>
</dbReference>
<evidence type="ECO:0000313" key="4">
    <source>
        <dbReference type="Proteomes" id="UP000694620"/>
    </source>
</evidence>